<feature type="compositionally biased region" description="Polar residues" evidence="1">
    <location>
        <begin position="55"/>
        <end position="72"/>
    </location>
</feature>
<dbReference type="AlphaFoldDB" id="A0A9J6RCY5"/>
<reference evidence="2" key="1">
    <citation type="submission" date="2022-11" db="EMBL/GenBank/DDBJ databases">
        <title>WGS of Natronobacillus azotifigens 24KS-1, an anaerobic diazotrophic haloalkaliphile from soda-rich habitats.</title>
        <authorList>
            <person name="Sorokin D.Y."/>
            <person name="Merkel A.Y."/>
        </authorList>
    </citation>
    <scope>NUCLEOTIDE SEQUENCE</scope>
    <source>
        <strain evidence="2">24KS-1</strain>
    </source>
</reference>
<evidence type="ECO:0000313" key="2">
    <source>
        <dbReference type="EMBL" id="MCZ0703211.1"/>
    </source>
</evidence>
<evidence type="ECO:0000256" key="1">
    <source>
        <dbReference type="SAM" id="MobiDB-lite"/>
    </source>
</evidence>
<dbReference type="Proteomes" id="UP001084197">
    <property type="component" value="Unassembled WGS sequence"/>
</dbReference>
<organism evidence="2 3">
    <name type="scientific">Natronobacillus azotifigens</name>
    <dbReference type="NCBI Taxonomy" id="472978"/>
    <lineage>
        <taxon>Bacteria</taxon>
        <taxon>Bacillati</taxon>
        <taxon>Bacillota</taxon>
        <taxon>Bacilli</taxon>
        <taxon>Bacillales</taxon>
        <taxon>Bacillaceae</taxon>
        <taxon>Natronobacillus</taxon>
    </lineage>
</organism>
<dbReference type="RefSeq" id="WP_268779983.1">
    <property type="nucleotide sequence ID" value="NZ_JAPRAT010000014.1"/>
</dbReference>
<dbReference type="EMBL" id="JAPRAT010000014">
    <property type="protein sequence ID" value="MCZ0703211.1"/>
    <property type="molecule type" value="Genomic_DNA"/>
</dbReference>
<evidence type="ECO:0000313" key="3">
    <source>
        <dbReference type="Proteomes" id="UP001084197"/>
    </source>
</evidence>
<feature type="region of interest" description="Disordered" evidence="1">
    <location>
        <begin position="54"/>
        <end position="85"/>
    </location>
</feature>
<accession>A0A9J6RCY5</accession>
<sequence length="116" mass="12915">MKIVSLVFSSLITISVWASFFVLIQEPTPTFESNDLQGVSRLGFELHSSLHRLEQASTEQTEVPEDSPTSISNDDDKPSLEEMASSNQNQEILYEFERSNPVSVDDLLAALGIQLQ</sequence>
<gene>
    <name evidence="2" type="ORF">OWO01_08300</name>
</gene>
<comment type="caution">
    <text evidence="2">The sequence shown here is derived from an EMBL/GenBank/DDBJ whole genome shotgun (WGS) entry which is preliminary data.</text>
</comment>
<protein>
    <submittedName>
        <fullName evidence="2">Uncharacterized protein</fullName>
    </submittedName>
</protein>
<name>A0A9J6RCY5_9BACI</name>
<proteinExistence type="predicted"/>
<keyword evidence="3" id="KW-1185">Reference proteome</keyword>